<name>A0A183U691_TOXCA</name>
<reference evidence="4" key="1">
    <citation type="submission" date="2016-06" db="UniProtKB">
        <authorList>
            <consortium name="WormBaseParasite"/>
        </authorList>
    </citation>
    <scope>IDENTIFICATION</scope>
</reference>
<organism evidence="3 4">
    <name type="scientific">Toxocara canis</name>
    <name type="common">Canine roundworm</name>
    <dbReference type="NCBI Taxonomy" id="6265"/>
    <lineage>
        <taxon>Eukaryota</taxon>
        <taxon>Metazoa</taxon>
        <taxon>Ecdysozoa</taxon>
        <taxon>Nematoda</taxon>
        <taxon>Chromadorea</taxon>
        <taxon>Rhabditida</taxon>
        <taxon>Spirurina</taxon>
        <taxon>Ascaridomorpha</taxon>
        <taxon>Ascaridoidea</taxon>
        <taxon>Toxocaridae</taxon>
        <taxon>Toxocara</taxon>
    </lineage>
</organism>
<sequence>MLPVCDVIMEVQKQLSAGENLTSGAIVEDTLVAVVGKLRSFNERLCIVAFDVREVEDRREVDAFKLEAKLARLYYTKKWTRSNWRPSLLGSTILNEHSLTILSRNSTITVCLPNDLYPSFFTLGIFKNVVDVVLSGDLSRFEGTILRGQKDGDEAAAGGEAKPGGWNTSTGGAGAGAQPARNTTVGGDVNCRGLTGQKAE</sequence>
<proteinExistence type="predicted"/>
<dbReference type="Proteomes" id="UP000050794">
    <property type="component" value="Unassembled WGS sequence"/>
</dbReference>
<evidence type="ECO:0000313" key="2">
    <source>
        <dbReference type="EMBL" id="VDM29728.1"/>
    </source>
</evidence>
<reference evidence="2 3" key="2">
    <citation type="submission" date="2018-11" db="EMBL/GenBank/DDBJ databases">
        <authorList>
            <consortium name="Pathogen Informatics"/>
        </authorList>
    </citation>
    <scope>NUCLEOTIDE SEQUENCE [LARGE SCALE GENOMIC DNA]</scope>
</reference>
<feature type="region of interest" description="Disordered" evidence="1">
    <location>
        <begin position="152"/>
        <end position="200"/>
    </location>
</feature>
<dbReference type="AlphaFoldDB" id="A0A183U691"/>
<dbReference type="InterPro" id="IPR012340">
    <property type="entry name" value="NA-bd_OB-fold"/>
</dbReference>
<protein>
    <submittedName>
        <fullName evidence="2 4">Uncharacterized protein</fullName>
    </submittedName>
</protein>
<dbReference type="WBParaSite" id="TCNE_0000401101-mRNA-1">
    <property type="protein sequence ID" value="TCNE_0000401101-mRNA-1"/>
    <property type="gene ID" value="TCNE_0000401101"/>
</dbReference>
<gene>
    <name evidence="2" type="ORF">TCNE_LOCUS4011</name>
</gene>
<feature type="compositionally biased region" description="Low complexity" evidence="1">
    <location>
        <begin position="155"/>
        <end position="165"/>
    </location>
</feature>
<accession>A0A183U691</accession>
<evidence type="ECO:0000313" key="4">
    <source>
        <dbReference type="WBParaSite" id="TCNE_0000401101-mRNA-1"/>
    </source>
</evidence>
<dbReference type="EMBL" id="UYWY01005987">
    <property type="protein sequence ID" value="VDM29728.1"/>
    <property type="molecule type" value="Genomic_DNA"/>
</dbReference>
<dbReference type="SUPFAM" id="SSF50249">
    <property type="entry name" value="Nucleic acid-binding proteins"/>
    <property type="match status" value="1"/>
</dbReference>
<dbReference type="Gene3D" id="2.40.50.140">
    <property type="entry name" value="Nucleic acid-binding proteins"/>
    <property type="match status" value="1"/>
</dbReference>
<evidence type="ECO:0000313" key="3">
    <source>
        <dbReference type="Proteomes" id="UP000050794"/>
    </source>
</evidence>
<keyword evidence="3" id="KW-1185">Reference proteome</keyword>
<evidence type="ECO:0000256" key="1">
    <source>
        <dbReference type="SAM" id="MobiDB-lite"/>
    </source>
</evidence>